<dbReference type="Gene3D" id="1.25.40.10">
    <property type="entry name" value="Tetratricopeptide repeat domain"/>
    <property type="match status" value="3"/>
</dbReference>
<proteinExistence type="predicted"/>
<evidence type="ECO:0000313" key="2">
    <source>
        <dbReference type="Proteomes" id="UP000311713"/>
    </source>
</evidence>
<sequence length="816" mass="89773">MSTDLFGVRVLDLDRERRRVRFRVFVVYYEPSWGTAELLPEDPSFFFRVLWEAAEDFGQHRFGVLTDLVPLDDFLDGADHRCFVERYERVARRNHPVSDEAFERLATFYYERDGGWQDEESLAQGDYDVYVTDARWLESLRIGQSWGTTSYADQTDGHSEDGDDPWEDWREFCAMGAESEAEPCFTLGWLNERRGDVEGAAEAYLRVAEGKDRAQRGKGLLYLGRLREAGGDDEAARALYERAERSKDHERYGARYRSRAALRLGALLRRLGDEEGAREAFGRAVARGEQQMDLGVIAEARRLTGAESPAETADRLHGDGARDAAMAALAEWHGRAVVELAGQLFAGDVEGAEAAVAASVESDAPAEVDDMAAFLVDLTMNRWREYSREAETKRLLELALATGRAAEGYARVVARDGFVAPPRGGSAAAELLKALYDRGDEAGSVALARAAEPVHPRVAAEGYFRVGSAAGQRSDFARAAEWFGHGAAVEGVDDDLRAQCHFRLGCALRDSGENERAEEAFARAEAGLEIFENAAKAASQRAALAHARGDGAVALAAWARSALLTTRGVDSERSAAGSARLLVALLTELGAEEAARAVDEAATGAKEESFRKRYRGAEVGPAVGSRLRAASFYGHMRLEAGDEELASRLLERVAQGQGKHAASAAVTMGAEAHRRGDNATAREWWRRALAKGDKQMSHRAVYNLGLVAKAEHDLPELLEHFRPIAESKHRQGPECAAHIAELCFWLERWDEALEWYERTLHRTDDPELVGEAGYRVGRILLDRGEREAARSPLRRAAASGFAPFAEEARELLAGAG</sequence>
<accession>A0A5C4VAA6</accession>
<dbReference type="Proteomes" id="UP000311713">
    <property type="component" value="Unassembled WGS sequence"/>
</dbReference>
<dbReference type="SMART" id="SM00028">
    <property type="entry name" value="TPR"/>
    <property type="match status" value="7"/>
</dbReference>
<dbReference type="SUPFAM" id="SSF81901">
    <property type="entry name" value="HCP-like"/>
    <property type="match status" value="1"/>
</dbReference>
<name>A0A5C4VAA6_9ACTN</name>
<gene>
    <name evidence="1" type="ORF">FH715_05520</name>
</gene>
<organism evidence="1 2">
    <name type="scientific">Streptomyces sedi</name>
    <dbReference type="NCBI Taxonomy" id="555059"/>
    <lineage>
        <taxon>Bacteria</taxon>
        <taxon>Bacillati</taxon>
        <taxon>Actinomycetota</taxon>
        <taxon>Actinomycetes</taxon>
        <taxon>Kitasatosporales</taxon>
        <taxon>Streptomycetaceae</taxon>
        <taxon>Streptomyces</taxon>
    </lineage>
</organism>
<keyword evidence="2" id="KW-1185">Reference proteome</keyword>
<dbReference type="InterPro" id="IPR011990">
    <property type="entry name" value="TPR-like_helical_dom_sf"/>
</dbReference>
<dbReference type="EMBL" id="VDGT01000003">
    <property type="protein sequence ID" value="TNM32777.1"/>
    <property type="molecule type" value="Genomic_DNA"/>
</dbReference>
<reference evidence="1 2" key="1">
    <citation type="submission" date="2019-06" db="EMBL/GenBank/DDBJ databases">
        <title>Draft genome of Streptomyces sedi sp. JCM16909.</title>
        <authorList>
            <person name="Klykleung N."/>
            <person name="Tanasupawat S."/>
            <person name="Kudo T."/>
            <person name="Yuki M."/>
            <person name="Ohkuma M."/>
        </authorList>
    </citation>
    <scope>NUCLEOTIDE SEQUENCE [LARGE SCALE GENOMIC DNA]</scope>
    <source>
        <strain evidence="1 2">JCM 16909</strain>
    </source>
</reference>
<dbReference type="RefSeq" id="WP_139641293.1">
    <property type="nucleotide sequence ID" value="NZ_BAAAZS010000125.1"/>
</dbReference>
<comment type="caution">
    <text evidence="1">The sequence shown here is derived from an EMBL/GenBank/DDBJ whole genome shotgun (WGS) entry which is preliminary data.</text>
</comment>
<dbReference type="AlphaFoldDB" id="A0A5C4VAA6"/>
<dbReference type="InterPro" id="IPR019734">
    <property type="entry name" value="TPR_rpt"/>
</dbReference>
<evidence type="ECO:0000313" key="1">
    <source>
        <dbReference type="EMBL" id="TNM32777.1"/>
    </source>
</evidence>
<dbReference type="OrthoDB" id="3907951at2"/>
<protein>
    <submittedName>
        <fullName evidence="1">Tetratricopeptide repeat protein</fullName>
    </submittedName>
</protein>
<dbReference type="SUPFAM" id="SSF48452">
    <property type="entry name" value="TPR-like"/>
    <property type="match status" value="2"/>
</dbReference>